<keyword evidence="3" id="KW-1185">Reference proteome</keyword>
<proteinExistence type="predicted"/>
<sequence>MKGKGYPQWVQDLLLQFKKDYYKAVAAGDKKGAKEAAAKAKQLRQQVAEIDRILPGPEHKCMNTRPSGGKHMAPTIKPSKSRCIFSPAIYVTMC</sequence>
<protein>
    <submittedName>
        <fullName evidence="2">Uncharacterized protein</fullName>
    </submittedName>
</protein>
<evidence type="ECO:0000256" key="1">
    <source>
        <dbReference type="SAM" id="MobiDB-lite"/>
    </source>
</evidence>
<organism evidence="2 3">
    <name type="scientific">Paenibacillus brasilensis</name>
    <dbReference type="NCBI Taxonomy" id="128574"/>
    <lineage>
        <taxon>Bacteria</taxon>
        <taxon>Bacillati</taxon>
        <taxon>Bacillota</taxon>
        <taxon>Bacilli</taxon>
        <taxon>Bacillales</taxon>
        <taxon>Paenibacillaceae</taxon>
        <taxon>Paenibacillus</taxon>
    </lineage>
</organism>
<evidence type="ECO:0000313" key="2">
    <source>
        <dbReference type="EMBL" id="MDQ0494123.1"/>
    </source>
</evidence>
<name>A0ABU0L0W2_9BACL</name>
<accession>A0ABU0L0W2</accession>
<dbReference type="EMBL" id="JAUSWA010000011">
    <property type="protein sequence ID" value="MDQ0494123.1"/>
    <property type="molecule type" value="Genomic_DNA"/>
</dbReference>
<evidence type="ECO:0000313" key="3">
    <source>
        <dbReference type="Proteomes" id="UP001242811"/>
    </source>
</evidence>
<feature type="region of interest" description="Disordered" evidence="1">
    <location>
        <begin position="56"/>
        <end position="76"/>
    </location>
</feature>
<gene>
    <name evidence="2" type="ORF">QOZ95_002286</name>
</gene>
<dbReference type="Proteomes" id="UP001242811">
    <property type="component" value="Unassembled WGS sequence"/>
</dbReference>
<reference evidence="2 3" key="1">
    <citation type="submission" date="2023-07" db="EMBL/GenBank/DDBJ databases">
        <title>Genomic Encyclopedia of Type Strains, Phase IV (KMG-IV): sequencing the most valuable type-strain genomes for metagenomic binning, comparative biology and taxonomic classification.</title>
        <authorList>
            <person name="Goeker M."/>
        </authorList>
    </citation>
    <scope>NUCLEOTIDE SEQUENCE [LARGE SCALE GENOMIC DNA]</scope>
    <source>
        <strain evidence="2 3">DSM 14914</strain>
    </source>
</reference>
<comment type="caution">
    <text evidence="2">The sequence shown here is derived from an EMBL/GenBank/DDBJ whole genome shotgun (WGS) entry which is preliminary data.</text>
</comment>